<evidence type="ECO:0000256" key="1">
    <source>
        <dbReference type="ARBA" id="ARBA00004496"/>
    </source>
</evidence>
<keyword evidence="7 8" id="KW-0132">Cell division</keyword>
<sequence length="442" mass="47520">MAATKRVAIIGLGVTGLSCVTFFRQKGINVTVFDTRLVPPGQDKLDASTKLVIGPLSAPLLCEFDTLVVSPGIAISTLAINAAIEAGVEVIGDIELFARELNTAQYQHAKLITITGSNGKSTVTSLLGEMAADAHVNAGMGGNIGVPALDLLSPDKTLYILELSSFQLETTESLNATISTILNVSEDHLDRYVSYQAYSQAKHKIYAQSKTVLINRDDPLTFTDKQPQISFGFDQQQYGLIQQQGEHYLSVDQQPLLNCTALKLSGKHNWMNALAAIALGKQVDLPMSSMLETLQSYSGLKHRCEFVKEVNGVRWINDSKATNIGATQAALLGLSDTISGKVHIILGGDGKGADFTELAPVLTEIKGQIVCFGQDAKLIALQHPDALIVNNLEQAVQHINQYAVAGDLVLLTPACASLDMYKNFMARGDHFIELVNALVGEV</sequence>
<evidence type="ECO:0000313" key="11">
    <source>
        <dbReference type="EMBL" id="MEL0658198.1"/>
    </source>
</evidence>
<evidence type="ECO:0000259" key="10">
    <source>
        <dbReference type="Pfam" id="PF08245"/>
    </source>
</evidence>
<dbReference type="Gene3D" id="3.40.1190.10">
    <property type="entry name" value="Mur-like, catalytic domain"/>
    <property type="match status" value="1"/>
</dbReference>
<dbReference type="PROSITE" id="PS51257">
    <property type="entry name" value="PROKAR_LIPOPROTEIN"/>
    <property type="match status" value="1"/>
</dbReference>
<evidence type="ECO:0000259" key="9">
    <source>
        <dbReference type="Pfam" id="PF02875"/>
    </source>
</evidence>
<keyword evidence="7 8" id="KW-0961">Cell wall biogenesis/degradation</keyword>
<dbReference type="PANTHER" id="PTHR43692:SF1">
    <property type="entry name" value="UDP-N-ACETYLMURAMOYLALANINE--D-GLUTAMATE LIGASE"/>
    <property type="match status" value="1"/>
</dbReference>
<evidence type="ECO:0000256" key="8">
    <source>
        <dbReference type="RuleBase" id="RU003664"/>
    </source>
</evidence>
<protein>
    <recommendedName>
        <fullName evidence="7 8">UDP-N-acetylmuramoylalanine--D-glutamate ligase</fullName>
        <ecNumber evidence="7 8">6.3.2.9</ecNumber>
    </recommendedName>
    <alternativeName>
        <fullName evidence="7">D-glutamic acid-adding enzyme</fullName>
    </alternativeName>
    <alternativeName>
        <fullName evidence="7">UDP-N-acetylmuramoyl-L-alanyl-D-glutamate synthetase</fullName>
    </alternativeName>
</protein>
<dbReference type="NCBIfam" id="TIGR01087">
    <property type="entry name" value="murD"/>
    <property type="match status" value="1"/>
</dbReference>
<gene>
    <name evidence="7 11" type="primary">murD</name>
    <name evidence="11" type="ORF">V6255_03505</name>
</gene>
<comment type="subcellular location">
    <subcellularLocation>
        <location evidence="1 7 8">Cytoplasm</location>
    </subcellularLocation>
</comment>
<evidence type="ECO:0000256" key="7">
    <source>
        <dbReference type="HAMAP-Rule" id="MF_00639"/>
    </source>
</evidence>
<comment type="similarity">
    <text evidence="7">Belongs to the MurCDEF family.</text>
</comment>
<feature type="domain" description="Mur ligase central" evidence="10">
    <location>
        <begin position="114"/>
        <end position="279"/>
    </location>
</feature>
<dbReference type="InterPro" id="IPR036565">
    <property type="entry name" value="Mur-like_cat_sf"/>
</dbReference>
<comment type="function">
    <text evidence="7 8">Cell wall formation. Catalyzes the addition of glutamate to the nucleotide precursor UDP-N-acetylmuramoyl-L-alanine (UMA).</text>
</comment>
<dbReference type="Pfam" id="PF02875">
    <property type="entry name" value="Mur_ligase_C"/>
    <property type="match status" value="1"/>
</dbReference>
<dbReference type="SUPFAM" id="SSF53244">
    <property type="entry name" value="MurD-like peptide ligases, peptide-binding domain"/>
    <property type="match status" value="1"/>
</dbReference>
<feature type="binding site" evidence="7">
    <location>
        <begin position="116"/>
        <end position="122"/>
    </location>
    <ligand>
        <name>ATP</name>
        <dbReference type="ChEBI" id="CHEBI:30616"/>
    </ligand>
</feature>
<evidence type="ECO:0000256" key="6">
    <source>
        <dbReference type="ARBA" id="ARBA00022840"/>
    </source>
</evidence>
<dbReference type="EMBL" id="JBAKBA010000005">
    <property type="protein sequence ID" value="MEL0658198.1"/>
    <property type="molecule type" value="Genomic_DNA"/>
</dbReference>
<keyword evidence="6 7" id="KW-0067">ATP-binding</keyword>
<accession>A0ABU9H8S4</accession>
<dbReference type="InterPro" id="IPR013221">
    <property type="entry name" value="Mur_ligase_cen"/>
</dbReference>
<keyword evidence="7 8" id="KW-0573">Peptidoglycan synthesis</keyword>
<dbReference type="SUPFAM" id="SSF53623">
    <property type="entry name" value="MurD-like peptide ligases, catalytic domain"/>
    <property type="match status" value="1"/>
</dbReference>
<dbReference type="Gene3D" id="3.40.50.720">
    <property type="entry name" value="NAD(P)-binding Rossmann-like Domain"/>
    <property type="match status" value="1"/>
</dbReference>
<keyword evidence="7 8" id="KW-0133">Cell shape</keyword>
<dbReference type="InterPro" id="IPR036615">
    <property type="entry name" value="Mur_ligase_C_dom_sf"/>
</dbReference>
<dbReference type="SUPFAM" id="SSF51984">
    <property type="entry name" value="MurCD N-terminal domain"/>
    <property type="match status" value="1"/>
</dbReference>
<evidence type="ECO:0000256" key="5">
    <source>
        <dbReference type="ARBA" id="ARBA00022741"/>
    </source>
</evidence>
<comment type="caution">
    <text evidence="11">The sequence shown here is derived from an EMBL/GenBank/DDBJ whole genome shotgun (WGS) entry which is preliminary data.</text>
</comment>
<evidence type="ECO:0000256" key="4">
    <source>
        <dbReference type="ARBA" id="ARBA00022598"/>
    </source>
</evidence>
<keyword evidence="12" id="KW-1185">Reference proteome</keyword>
<evidence type="ECO:0000313" key="12">
    <source>
        <dbReference type="Proteomes" id="UP001366060"/>
    </source>
</evidence>
<evidence type="ECO:0000256" key="3">
    <source>
        <dbReference type="ARBA" id="ARBA00022490"/>
    </source>
</evidence>
<dbReference type="Proteomes" id="UP001366060">
    <property type="component" value="Unassembled WGS sequence"/>
</dbReference>
<dbReference type="EC" id="6.3.2.9" evidence="7 8"/>
<dbReference type="GO" id="GO:0008764">
    <property type="term" value="F:UDP-N-acetylmuramoylalanine-D-glutamate ligase activity"/>
    <property type="evidence" value="ECO:0007669"/>
    <property type="project" value="UniProtKB-EC"/>
</dbReference>
<keyword evidence="4 7" id="KW-0436">Ligase</keyword>
<reference evidence="11 12" key="1">
    <citation type="submission" date="2024-02" db="EMBL/GenBank/DDBJ databases">
        <title>Bacteria isolated from the canopy kelp, Nereocystis luetkeana.</title>
        <authorList>
            <person name="Pfister C.A."/>
            <person name="Younker I.T."/>
            <person name="Light S.H."/>
        </authorList>
    </citation>
    <scope>NUCLEOTIDE SEQUENCE [LARGE SCALE GENOMIC DNA]</scope>
    <source>
        <strain evidence="11 12">TI.2.07</strain>
    </source>
</reference>
<evidence type="ECO:0000256" key="2">
    <source>
        <dbReference type="ARBA" id="ARBA00004752"/>
    </source>
</evidence>
<dbReference type="Pfam" id="PF21799">
    <property type="entry name" value="MurD-like_N"/>
    <property type="match status" value="1"/>
</dbReference>
<dbReference type="PANTHER" id="PTHR43692">
    <property type="entry name" value="UDP-N-ACETYLMURAMOYLALANINE--D-GLUTAMATE LIGASE"/>
    <property type="match status" value="1"/>
</dbReference>
<dbReference type="HAMAP" id="MF_00639">
    <property type="entry name" value="MurD"/>
    <property type="match status" value="1"/>
</dbReference>
<organism evidence="11 12">
    <name type="scientific">Psychromonas arctica</name>
    <dbReference type="NCBI Taxonomy" id="168275"/>
    <lineage>
        <taxon>Bacteria</taxon>
        <taxon>Pseudomonadati</taxon>
        <taxon>Pseudomonadota</taxon>
        <taxon>Gammaproteobacteria</taxon>
        <taxon>Alteromonadales</taxon>
        <taxon>Psychromonadaceae</taxon>
        <taxon>Psychromonas</taxon>
    </lineage>
</organism>
<name>A0ABU9H8S4_9GAMM</name>
<keyword evidence="3 7" id="KW-0963">Cytoplasm</keyword>
<keyword evidence="5 7" id="KW-0547">Nucleotide-binding</keyword>
<dbReference type="InterPro" id="IPR004101">
    <property type="entry name" value="Mur_ligase_C"/>
</dbReference>
<dbReference type="InterPro" id="IPR005762">
    <property type="entry name" value="MurD"/>
</dbReference>
<keyword evidence="7 8" id="KW-0131">Cell cycle</keyword>
<dbReference type="RefSeq" id="WP_341626897.1">
    <property type="nucleotide sequence ID" value="NZ_JBAKBA010000005.1"/>
</dbReference>
<dbReference type="Pfam" id="PF08245">
    <property type="entry name" value="Mur_ligase_M"/>
    <property type="match status" value="1"/>
</dbReference>
<feature type="domain" description="Mur ligase C-terminal" evidence="9">
    <location>
        <begin position="302"/>
        <end position="415"/>
    </location>
</feature>
<comment type="pathway">
    <text evidence="2 7 8">Cell wall biogenesis; peptidoglycan biosynthesis.</text>
</comment>
<proteinExistence type="inferred from homology"/>
<dbReference type="Gene3D" id="3.90.190.20">
    <property type="entry name" value="Mur ligase, C-terminal domain"/>
    <property type="match status" value="1"/>
</dbReference>
<comment type="catalytic activity">
    <reaction evidence="7 8">
        <text>UDP-N-acetyl-alpha-D-muramoyl-L-alanine + D-glutamate + ATP = UDP-N-acetyl-alpha-D-muramoyl-L-alanyl-D-glutamate + ADP + phosphate + H(+)</text>
        <dbReference type="Rhea" id="RHEA:16429"/>
        <dbReference type="ChEBI" id="CHEBI:15378"/>
        <dbReference type="ChEBI" id="CHEBI:29986"/>
        <dbReference type="ChEBI" id="CHEBI:30616"/>
        <dbReference type="ChEBI" id="CHEBI:43474"/>
        <dbReference type="ChEBI" id="CHEBI:83898"/>
        <dbReference type="ChEBI" id="CHEBI:83900"/>
        <dbReference type="ChEBI" id="CHEBI:456216"/>
        <dbReference type="EC" id="6.3.2.9"/>
    </reaction>
</comment>